<dbReference type="Gene3D" id="6.10.250.690">
    <property type="match status" value="1"/>
</dbReference>
<dbReference type="InterPro" id="IPR001789">
    <property type="entry name" value="Sig_transdc_resp-reg_receiver"/>
</dbReference>
<keyword evidence="7" id="KW-0804">Transcription</keyword>
<dbReference type="NCBIfam" id="NF045944">
    <property type="entry name" value="ResRegRpaBCyano"/>
    <property type="match status" value="1"/>
</dbReference>
<evidence type="ECO:0000256" key="5">
    <source>
        <dbReference type="ARBA" id="ARBA00023015"/>
    </source>
</evidence>
<dbReference type="Proteomes" id="UP000318453">
    <property type="component" value="Chromosome"/>
</dbReference>
<organism evidence="13 14">
    <name type="scientific">Euhalothece natronophila Z-M001</name>
    <dbReference type="NCBI Taxonomy" id="522448"/>
    <lineage>
        <taxon>Bacteria</taxon>
        <taxon>Bacillati</taxon>
        <taxon>Cyanobacteriota</taxon>
        <taxon>Cyanophyceae</taxon>
        <taxon>Oscillatoriophycideae</taxon>
        <taxon>Chroococcales</taxon>
        <taxon>Halothecacae</taxon>
        <taxon>Halothece cluster</taxon>
        <taxon>Euhalothece</taxon>
    </lineage>
</organism>
<dbReference type="GO" id="GO:0006355">
    <property type="term" value="P:regulation of DNA-templated transcription"/>
    <property type="evidence" value="ECO:0007669"/>
    <property type="project" value="InterPro"/>
</dbReference>
<dbReference type="InterPro" id="IPR001867">
    <property type="entry name" value="OmpR/PhoB-type_DNA-bd"/>
</dbReference>
<dbReference type="Gene3D" id="1.10.10.10">
    <property type="entry name" value="Winged helix-like DNA-binding domain superfamily/Winged helix DNA-binding domain"/>
    <property type="match status" value="1"/>
</dbReference>
<dbReference type="Pfam" id="PF00072">
    <property type="entry name" value="Response_reg"/>
    <property type="match status" value="1"/>
</dbReference>
<evidence type="ECO:0000259" key="12">
    <source>
        <dbReference type="PROSITE" id="PS51755"/>
    </source>
</evidence>
<name>A0A5B8NND3_9CHRO</name>
<dbReference type="InterPro" id="IPR011006">
    <property type="entry name" value="CheY-like_superfamily"/>
</dbReference>
<protein>
    <recommendedName>
        <fullName evidence="2">Probable transcriptional regulator ycf27</fullName>
    </recommendedName>
    <alternativeName>
        <fullName evidence="8">OmpR-like protein</fullName>
    </alternativeName>
</protein>
<evidence type="ECO:0000256" key="4">
    <source>
        <dbReference type="ARBA" id="ARBA00023012"/>
    </source>
</evidence>
<keyword evidence="5" id="KW-0805">Transcription regulation</keyword>
<dbReference type="PROSITE" id="PS50110">
    <property type="entry name" value="RESPONSE_REGULATORY"/>
    <property type="match status" value="1"/>
</dbReference>
<dbReference type="CDD" id="cd17574">
    <property type="entry name" value="REC_OmpR"/>
    <property type="match status" value="1"/>
</dbReference>
<dbReference type="KEGG" id="enn:FRE64_11360"/>
<feature type="DNA-binding region" description="OmpR/PhoB-type" evidence="10">
    <location>
        <begin position="137"/>
        <end position="238"/>
    </location>
</feature>
<dbReference type="Gene3D" id="3.40.50.2300">
    <property type="match status" value="1"/>
</dbReference>
<keyword evidence="14" id="KW-1185">Reference proteome</keyword>
<dbReference type="PANTHER" id="PTHR48111:SF65">
    <property type="entry name" value="OMPR SUBFAMILY"/>
    <property type="match status" value="1"/>
</dbReference>
<reference evidence="13" key="1">
    <citation type="submission" date="2019-08" db="EMBL/GenBank/DDBJ databases">
        <title>Carotenoids and Carotenoid Binding Proteins in the Halophilic Cyanobacterium Euhalothece sp. ZM00.</title>
        <authorList>
            <person name="Cho S.M."/>
            <person name="Song J.Y."/>
            <person name="Park Y.-I."/>
        </authorList>
    </citation>
    <scope>NUCLEOTIDE SEQUENCE [LARGE SCALE GENOMIC DNA]</scope>
    <source>
        <strain evidence="13">Z-M001</strain>
    </source>
</reference>
<evidence type="ECO:0000256" key="9">
    <source>
        <dbReference type="PROSITE-ProRule" id="PRU00169"/>
    </source>
</evidence>
<feature type="domain" description="Response regulatory" evidence="11">
    <location>
        <begin position="10"/>
        <end position="123"/>
    </location>
</feature>
<dbReference type="PROSITE" id="PS51755">
    <property type="entry name" value="OMPR_PHOB"/>
    <property type="match status" value="1"/>
</dbReference>
<evidence type="ECO:0000259" key="11">
    <source>
        <dbReference type="PROSITE" id="PS50110"/>
    </source>
</evidence>
<evidence type="ECO:0000256" key="3">
    <source>
        <dbReference type="ARBA" id="ARBA00022553"/>
    </source>
</evidence>
<evidence type="ECO:0000313" key="13">
    <source>
        <dbReference type="EMBL" id="QDZ40497.1"/>
    </source>
</evidence>
<comment type="function">
    <text evidence="1">Probable promoter-specific protein mediating the interaction between DNA and RNA polymerase.</text>
</comment>
<dbReference type="GO" id="GO:0000156">
    <property type="term" value="F:phosphorelay response regulator activity"/>
    <property type="evidence" value="ECO:0007669"/>
    <property type="project" value="TreeGrafter"/>
</dbReference>
<dbReference type="EMBL" id="CP042326">
    <property type="protein sequence ID" value="QDZ40497.1"/>
    <property type="molecule type" value="Genomic_DNA"/>
</dbReference>
<keyword evidence="3 9" id="KW-0597">Phosphoprotein</keyword>
<dbReference type="GO" id="GO:0000976">
    <property type="term" value="F:transcription cis-regulatory region binding"/>
    <property type="evidence" value="ECO:0007669"/>
    <property type="project" value="TreeGrafter"/>
</dbReference>
<feature type="domain" description="OmpR/PhoB-type" evidence="12">
    <location>
        <begin position="137"/>
        <end position="238"/>
    </location>
</feature>
<evidence type="ECO:0000256" key="1">
    <source>
        <dbReference type="ARBA" id="ARBA00003612"/>
    </source>
</evidence>
<dbReference type="InterPro" id="IPR036388">
    <property type="entry name" value="WH-like_DNA-bd_sf"/>
</dbReference>
<dbReference type="InterPro" id="IPR039420">
    <property type="entry name" value="WalR-like"/>
</dbReference>
<evidence type="ECO:0000313" key="14">
    <source>
        <dbReference type="Proteomes" id="UP000318453"/>
    </source>
</evidence>
<dbReference type="FunFam" id="3.40.50.2300:FF:000001">
    <property type="entry name" value="DNA-binding response regulator PhoB"/>
    <property type="match status" value="1"/>
</dbReference>
<sequence length="252" mass="28212">MLSVANHTEKILVVDDEAAVRRILETRLSMVGYDVVTATDGEEALQVFAREQPDLVVLDVMMPNGDGYFTCKELRKDSDVPIIMLTALGDVADRITGLQIGADDYLVKPFSPKELEARINTVLRRLSKSTDSVIPPSGVMQVGQLQIDTNKRRVYMGNELLRLTGREYNLLELLASHSGESISRTEILKKIWGYAPQRHGDLRVVDVHVSRLRSKIESDPKNPELIITERGTGYLFQRAKIVKNPVEAISKV</sequence>
<dbReference type="OrthoDB" id="508982at2"/>
<gene>
    <name evidence="13" type="ORF">FRE64_11360</name>
</gene>
<dbReference type="CDD" id="cd00383">
    <property type="entry name" value="trans_reg_C"/>
    <property type="match status" value="1"/>
</dbReference>
<evidence type="ECO:0000256" key="6">
    <source>
        <dbReference type="ARBA" id="ARBA00023125"/>
    </source>
</evidence>
<dbReference type="SMART" id="SM00862">
    <property type="entry name" value="Trans_reg_C"/>
    <property type="match status" value="1"/>
</dbReference>
<keyword evidence="6 10" id="KW-0238">DNA-binding</keyword>
<dbReference type="Pfam" id="PF00486">
    <property type="entry name" value="Trans_reg_C"/>
    <property type="match status" value="1"/>
</dbReference>
<dbReference type="PANTHER" id="PTHR48111">
    <property type="entry name" value="REGULATOR OF RPOS"/>
    <property type="match status" value="1"/>
</dbReference>
<dbReference type="SUPFAM" id="SSF52172">
    <property type="entry name" value="CheY-like"/>
    <property type="match status" value="1"/>
</dbReference>
<evidence type="ECO:0000256" key="7">
    <source>
        <dbReference type="ARBA" id="ARBA00023163"/>
    </source>
</evidence>
<evidence type="ECO:0000256" key="8">
    <source>
        <dbReference type="ARBA" id="ARBA00032623"/>
    </source>
</evidence>
<dbReference type="SMART" id="SM00448">
    <property type="entry name" value="REC"/>
    <property type="match status" value="1"/>
</dbReference>
<evidence type="ECO:0000256" key="10">
    <source>
        <dbReference type="PROSITE-ProRule" id="PRU01091"/>
    </source>
</evidence>
<dbReference type="GO" id="GO:0032993">
    <property type="term" value="C:protein-DNA complex"/>
    <property type="evidence" value="ECO:0007669"/>
    <property type="project" value="TreeGrafter"/>
</dbReference>
<keyword evidence="4" id="KW-0902">Two-component regulatory system</keyword>
<dbReference type="AlphaFoldDB" id="A0A5B8NND3"/>
<accession>A0A5B8NND3</accession>
<feature type="modified residue" description="4-aspartylphosphate" evidence="9">
    <location>
        <position position="59"/>
    </location>
</feature>
<evidence type="ECO:0000256" key="2">
    <source>
        <dbReference type="ARBA" id="ARBA00015955"/>
    </source>
</evidence>
<proteinExistence type="predicted"/>
<dbReference type="GO" id="GO:0005829">
    <property type="term" value="C:cytosol"/>
    <property type="evidence" value="ECO:0007669"/>
    <property type="project" value="TreeGrafter"/>
</dbReference>